<dbReference type="GO" id="GO:0005856">
    <property type="term" value="C:cytoskeleton"/>
    <property type="evidence" value="ECO:0007669"/>
    <property type="project" value="TreeGrafter"/>
</dbReference>
<evidence type="ECO:0000256" key="3">
    <source>
        <dbReference type="ARBA" id="ARBA00012513"/>
    </source>
</evidence>
<dbReference type="PROSITE" id="PS00108">
    <property type="entry name" value="PROTEIN_KINASE_ST"/>
    <property type="match status" value="1"/>
</dbReference>
<keyword evidence="10" id="KW-0863">Zinc-finger</keyword>
<dbReference type="CDD" id="cd05596">
    <property type="entry name" value="STKc_ROCK"/>
    <property type="match status" value="1"/>
</dbReference>
<dbReference type="Gene3D" id="3.30.200.20">
    <property type="entry name" value="Phosphorylase Kinase, domain 1"/>
    <property type="match status" value="1"/>
</dbReference>
<keyword evidence="11" id="KW-0418">Kinase</keyword>
<evidence type="ECO:0000256" key="16">
    <source>
        <dbReference type="SAM" id="Coils"/>
    </source>
</evidence>
<dbReference type="SMART" id="SM00220">
    <property type="entry name" value="S_TKc"/>
    <property type="match status" value="1"/>
</dbReference>
<evidence type="ECO:0000259" key="18">
    <source>
        <dbReference type="PROSITE" id="PS50011"/>
    </source>
</evidence>
<feature type="domain" description="Protein kinase" evidence="18">
    <location>
        <begin position="75"/>
        <end position="337"/>
    </location>
</feature>
<dbReference type="InterPro" id="IPR000719">
    <property type="entry name" value="Prot_kinase_dom"/>
</dbReference>
<dbReference type="InterPro" id="IPR002219">
    <property type="entry name" value="PKC_DAG/PE"/>
</dbReference>
<keyword evidence="4" id="KW-0963">Cytoplasm</keyword>
<protein>
    <recommendedName>
        <fullName evidence="3">non-specific serine/threonine protein kinase</fullName>
        <ecNumber evidence="3">2.7.11.1</ecNumber>
    </recommendedName>
</protein>
<evidence type="ECO:0000256" key="5">
    <source>
        <dbReference type="ARBA" id="ARBA00022527"/>
    </source>
</evidence>
<dbReference type="InterPro" id="IPR057529">
    <property type="entry name" value="MRCK/ROCK_PH"/>
</dbReference>
<keyword evidence="5" id="KW-0723">Serine/threonine-protein kinase</keyword>
<evidence type="ECO:0000256" key="12">
    <source>
        <dbReference type="ARBA" id="ARBA00022833"/>
    </source>
</evidence>
<dbReference type="GO" id="GO:0031032">
    <property type="term" value="P:actomyosin structure organization"/>
    <property type="evidence" value="ECO:0007669"/>
    <property type="project" value="TreeGrafter"/>
</dbReference>
<feature type="domain" description="PH" evidence="17">
    <location>
        <begin position="1136"/>
        <end position="1412"/>
    </location>
</feature>
<dbReference type="SUPFAM" id="SSF56112">
    <property type="entry name" value="Protein kinase-like (PK-like)"/>
    <property type="match status" value="1"/>
</dbReference>
<dbReference type="GO" id="GO:0008270">
    <property type="term" value="F:zinc ion binding"/>
    <property type="evidence" value="ECO:0007669"/>
    <property type="project" value="UniProtKB-KW"/>
</dbReference>
<dbReference type="PROSITE" id="PS50003">
    <property type="entry name" value="PH_DOMAIN"/>
    <property type="match status" value="1"/>
</dbReference>
<dbReference type="GO" id="GO:0072518">
    <property type="term" value="F:Rho-dependent protein serine/threonine kinase activity"/>
    <property type="evidence" value="ECO:0007669"/>
    <property type="project" value="TreeGrafter"/>
</dbReference>
<dbReference type="Gene3D" id="1.10.510.10">
    <property type="entry name" value="Transferase(Phosphotransferase) domain 1"/>
    <property type="match status" value="1"/>
</dbReference>
<dbReference type="EMBL" id="CAJNOC010000530">
    <property type="protein sequence ID" value="CAF0772847.1"/>
    <property type="molecule type" value="Genomic_DNA"/>
</dbReference>
<feature type="coiled-coil region" evidence="16">
    <location>
        <begin position="948"/>
        <end position="1077"/>
    </location>
</feature>
<dbReference type="GO" id="GO:0000281">
    <property type="term" value="P:mitotic cytokinesis"/>
    <property type="evidence" value="ECO:0007669"/>
    <property type="project" value="TreeGrafter"/>
</dbReference>
<dbReference type="InterPro" id="IPR050839">
    <property type="entry name" value="Rho-assoc_Ser/Thr_Kinase"/>
</dbReference>
<dbReference type="InterPro" id="IPR000961">
    <property type="entry name" value="AGC-kinase_C"/>
</dbReference>
<dbReference type="EC" id="2.7.11.1" evidence="3"/>
<dbReference type="InterPro" id="IPR011009">
    <property type="entry name" value="Kinase-like_dom_sf"/>
</dbReference>
<dbReference type="CDD" id="cd20813">
    <property type="entry name" value="C1_ROCK"/>
    <property type="match status" value="1"/>
</dbReference>
<evidence type="ECO:0000256" key="8">
    <source>
        <dbReference type="ARBA" id="ARBA00022723"/>
    </source>
</evidence>
<evidence type="ECO:0000256" key="1">
    <source>
        <dbReference type="ARBA" id="ARBA00001946"/>
    </source>
</evidence>
<keyword evidence="22" id="KW-1185">Reference proteome</keyword>
<dbReference type="Gene3D" id="1.20.5.340">
    <property type="match status" value="1"/>
</dbReference>
<organism evidence="21 22">
    <name type="scientific">Brachionus calyciflorus</name>
    <dbReference type="NCBI Taxonomy" id="104777"/>
    <lineage>
        <taxon>Eukaryota</taxon>
        <taxon>Metazoa</taxon>
        <taxon>Spiralia</taxon>
        <taxon>Gnathifera</taxon>
        <taxon>Rotifera</taxon>
        <taxon>Eurotatoria</taxon>
        <taxon>Monogononta</taxon>
        <taxon>Pseudotrocha</taxon>
        <taxon>Ploima</taxon>
        <taxon>Brachionidae</taxon>
        <taxon>Brachionus</taxon>
    </lineage>
</organism>
<reference evidence="21" key="1">
    <citation type="submission" date="2021-02" db="EMBL/GenBank/DDBJ databases">
        <authorList>
            <person name="Nowell W R."/>
        </authorList>
    </citation>
    <scope>NUCLEOTIDE SEQUENCE</scope>
    <source>
        <strain evidence="21">Ploen Becks lab</strain>
    </source>
</reference>
<evidence type="ECO:0000256" key="13">
    <source>
        <dbReference type="ARBA" id="ARBA00022840"/>
    </source>
</evidence>
<dbReference type="PROSITE" id="PS50011">
    <property type="entry name" value="PROTEIN_KINASE_DOM"/>
    <property type="match status" value="1"/>
</dbReference>
<dbReference type="PROSITE" id="PS50081">
    <property type="entry name" value="ZF_DAG_PE_2"/>
    <property type="match status" value="1"/>
</dbReference>
<keyword evidence="12" id="KW-0862">Zinc</keyword>
<keyword evidence="7" id="KW-0808">Transferase</keyword>
<dbReference type="GO" id="GO:0007266">
    <property type="term" value="P:Rho protein signal transduction"/>
    <property type="evidence" value="ECO:0007669"/>
    <property type="project" value="TreeGrafter"/>
</dbReference>
<dbReference type="GO" id="GO:0030866">
    <property type="term" value="P:cortical actin cytoskeleton organization"/>
    <property type="evidence" value="ECO:0007669"/>
    <property type="project" value="TreeGrafter"/>
</dbReference>
<dbReference type="SUPFAM" id="SSF57889">
    <property type="entry name" value="Cysteine-rich domain"/>
    <property type="match status" value="1"/>
</dbReference>
<proteinExistence type="predicted"/>
<evidence type="ECO:0000256" key="6">
    <source>
        <dbReference type="ARBA" id="ARBA00022553"/>
    </source>
</evidence>
<evidence type="ECO:0000259" key="20">
    <source>
        <dbReference type="PROSITE" id="PS51285"/>
    </source>
</evidence>
<feature type="domain" description="Phorbol-ester/DAG-type" evidence="19">
    <location>
        <begin position="1323"/>
        <end position="1378"/>
    </location>
</feature>
<dbReference type="FunFam" id="1.10.510.10:FF:000047">
    <property type="entry name" value="Rho-associated protein kinase 1"/>
    <property type="match status" value="1"/>
</dbReference>
<name>A0A813QSM6_9BILA</name>
<feature type="coiled-coil region" evidence="16">
    <location>
        <begin position="762"/>
        <end position="881"/>
    </location>
</feature>
<dbReference type="Proteomes" id="UP000663879">
    <property type="component" value="Unassembled WGS sequence"/>
</dbReference>
<dbReference type="Pfam" id="PF25346">
    <property type="entry name" value="PH_MRCK"/>
    <property type="match status" value="1"/>
</dbReference>
<dbReference type="Gene3D" id="2.30.29.30">
    <property type="entry name" value="Pleckstrin-homology domain (PH domain)/Phosphotyrosine-binding domain (PTB)"/>
    <property type="match status" value="1"/>
</dbReference>
<dbReference type="OrthoDB" id="3638488at2759"/>
<dbReference type="Pfam" id="PF00130">
    <property type="entry name" value="C1_1"/>
    <property type="match status" value="1"/>
</dbReference>
<evidence type="ECO:0000259" key="17">
    <source>
        <dbReference type="PROSITE" id="PS50003"/>
    </source>
</evidence>
<dbReference type="PROSITE" id="PS00107">
    <property type="entry name" value="PROTEIN_KINASE_ATP"/>
    <property type="match status" value="1"/>
</dbReference>
<keyword evidence="14 16" id="KW-0175">Coiled coil</keyword>
<keyword evidence="13 15" id="KW-0067">ATP-binding</keyword>
<sequence length="1431" mass="165524">MQRQIATRNQRKKELESSIKNPKSLISIDGLLDGMTALVLDCEPMKKNKNIDNFLSRYGPQGRIILDKRTNLNDFIIIKTIGRGAFGKVQLVKLKENNQVYAMKTLSKFEMIKRQDSAFFWEERDIMANANSEWIVKLHFAFQDFNYLYMIMEYMPGGDLVTLMSNYDIPEKWAKFYCAELVLAIEAIHNMGYVHRDIKPDNMLIDRHGHLKLADFGTCIKVNRDGLVRCDTAVGTPDYISPEVLKSQGGEGVYGRECDWWAVGVFLYEMLVGDTPFYADSLVGTYGKIMDHKNHLHFPIECDISSKSRNLIIALLSDRSQRIGRNGAHEIKQHPFFIDESWTWTNIRQTVAPVVPDLISDEDTSNFDDIDKDDPGSEETFPVPKAFVGNHLPFIGFTFSNQVDDALSENSNLSESIISSRTDIDQEMNELTIRVQELEQKLKQEKTISIDMESKLVILQDENHQIMIEHKQTQGKYLKCNEELMLLRQEILKKERQIEEEKENIKKFDFALNELKTKYDKDRQLLNETVNQKKDLNETVINLEKKNSDIMESLNGQTNLNNQLKSQYSSLLKINSSLEKTIDELREKTNNLSIQKDLLDNEIENLKNTVENEKKLNQTLTTRLNNLETNFQALNSENSKLKDKESFSLNEISKLKAIRNQLEKDKASLELQLKNIEQNMCNQNDFLIKNQENSDLPSNSIVNEILKKFNDERQARQIYEEKTIDYEKTLKSVNLDLKYLKDDLLKKEKEFYEESIKLMNVKRDLELEMSKKNQELNEYSTEISNLKIKERHMNKICSDLKEENSNLREECDKLRKLSFDIENNKIKKLQDEIDELKMMNQLYRTQKLESEEDIADFQRNSEILKEDNFQLRRELKSMSQKYDTEFSARYKAEQKIISLEQSLNFELQKTDEKSEKYLNEIEANGKHTNDTSASLLYPGDSENLFLKMKWLKDQIRNLNSTNEELIIKHNQLKDEMGQVRSSEDVEKQRLKVQLNNEKKLTEEAVKKLLQVYQEKKPKNASGTEAKRLEKEKKTLQQELTKERDNYAKMHKQLNQEIQQLKEDLDKREQEIFKYKSLVSSSVSHGLGMINNLVTNTTLNISSSHHPVSPMSSSVNLSSYSISSSNNLDETLESDNTDRLENWLSIPNKRNIKKYGWKKLFVVLRKGKLFFYNSLRENKESQEPYMTIDLEKVYHVRAVTQTDVVRAGTKEVAKILQILFDVNAVSGPGSYNLLGITNEKKSHSNQSIMFPSGLEGSPLMNNTNMSTSTLHSNETFGDSALGSLIRGANGLLDDGPSRLSSDTLSVGSNDSADKHRDGKIFIKGHKFIDIKYRMPTYCDACSKPLWDLFNPPPAIECLSCHMKIHQEHYTNEKDSFQPCLLNDDNISARDLLLLCSTPAEQQVWINKIKKFIPKKGPHSHPSNQSLLSQKSN</sequence>
<evidence type="ECO:0000256" key="4">
    <source>
        <dbReference type="ARBA" id="ARBA00022490"/>
    </source>
</evidence>
<comment type="subcellular location">
    <subcellularLocation>
        <location evidence="2">Cytoplasm</location>
    </subcellularLocation>
</comment>
<dbReference type="GO" id="GO:1901888">
    <property type="term" value="P:regulation of cell junction assembly"/>
    <property type="evidence" value="ECO:0007669"/>
    <property type="project" value="TreeGrafter"/>
</dbReference>
<dbReference type="PROSITE" id="PS51285">
    <property type="entry name" value="AGC_KINASE_CTER"/>
    <property type="match status" value="1"/>
</dbReference>
<dbReference type="SMART" id="SM00109">
    <property type="entry name" value="C1"/>
    <property type="match status" value="1"/>
</dbReference>
<evidence type="ECO:0000313" key="22">
    <source>
        <dbReference type="Proteomes" id="UP000663879"/>
    </source>
</evidence>
<evidence type="ECO:0000256" key="7">
    <source>
        <dbReference type="ARBA" id="ARBA00022679"/>
    </source>
</evidence>
<dbReference type="Pfam" id="PF00069">
    <property type="entry name" value="Pkinase"/>
    <property type="match status" value="1"/>
</dbReference>
<feature type="binding site" evidence="15">
    <location>
        <position position="104"/>
    </location>
    <ligand>
        <name>ATP</name>
        <dbReference type="ChEBI" id="CHEBI:30616"/>
    </ligand>
</feature>
<evidence type="ECO:0000256" key="15">
    <source>
        <dbReference type="PROSITE-ProRule" id="PRU10141"/>
    </source>
</evidence>
<accession>A0A813QSM6</accession>
<evidence type="ECO:0000313" key="21">
    <source>
        <dbReference type="EMBL" id="CAF0772847.1"/>
    </source>
</evidence>
<dbReference type="InterPro" id="IPR046349">
    <property type="entry name" value="C1-like_sf"/>
</dbReference>
<keyword evidence="8" id="KW-0479">Metal-binding</keyword>
<keyword evidence="6" id="KW-0597">Phosphoprotein</keyword>
<dbReference type="FunFam" id="3.30.200.20:FF:000017">
    <property type="entry name" value="Non-specific serine/threonine protein kinase"/>
    <property type="match status" value="1"/>
</dbReference>
<evidence type="ECO:0000256" key="11">
    <source>
        <dbReference type="ARBA" id="ARBA00022777"/>
    </source>
</evidence>
<evidence type="ECO:0000259" key="19">
    <source>
        <dbReference type="PROSITE" id="PS50081"/>
    </source>
</evidence>
<dbReference type="InterPro" id="IPR011993">
    <property type="entry name" value="PH-like_dom_sf"/>
</dbReference>
<dbReference type="SUPFAM" id="SSF50729">
    <property type="entry name" value="PH domain-like"/>
    <property type="match status" value="2"/>
</dbReference>
<dbReference type="InterPro" id="IPR008271">
    <property type="entry name" value="Ser/Thr_kinase_AS"/>
</dbReference>
<dbReference type="PANTHER" id="PTHR22988:SF73">
    <property type="entry name" value="RHO-ASSOCIATED PROTEIN KINASE"/>
    <property type="match status" value="1"/>
</dbReference>
<dbReference type="GO" id="GO:0005524">
    <property type="term" value="F:ATP binding"/>
    <property type="evidence" value="ECO:0007669"/>
    <property type="project" value="UniProtKB-UniRule"/>
</dbReference>
<dbReference type="InterPro" id="IPR001849">
    <property type="entry name" value="PH_domain"/>
</dbReference>
<evidence type="ECO:0000256" key="2">
    <source>
        <dbReference type="ARBA" id="ARBA00004496"/>
    </source>
</evidence>
<dbReference type="GO" id="GO:0005737">
    <property type="term" value="C:cytoplasm"/>
    <property type="evidence" value="ECO:0007669"/>
    <property type="project" value="UniProtKB-SubCell"/>
</dbReference>
<evidence type="ECO:0000256" key="10">
    <source>
        <dbReference type="ARBA" id="ARBA00022771"/>
    </source>
</evidence>
<comment type="cofactor">
    <cofactor evidence="1">
        <name>Mg(2+)</name>
        <dbReference type="ChEBI" id="CHEBI:18420"/>
    </cofactor>
</comment>
<evidence type="ECO:0000256" key="14">
    <source>
        <dbReference type="ARBA" id="ARBA00023054"/>
    </source>
</evidence>
<dbReference type="Gene3D" id="3.30.60.20">
    <property type="match status" value="1"/>
</dbReference>
<gene>
    <name evidence="21" type="ORF">OXX778_LOCUS5047</name>
</gene>
<dbReference type="SMART" id="SM00133">
    <property type="entry name" value="S_TK_X"/>
    <property type="match status" value="1"/>
</dbReference>
<dbReference type="PANTHER" id="PTHR22988">
    <property type="entry name" value="MYOTONIC DYSTROPHY S/T KINASE-RELATED"/>
    <property type="match status" value="1"/>
</dbReference>
<feature type="domain" description="AGC-kinase C-terminal" evidence="20">
    <location>
        <begin position="340"/>
        <end position="409"/>
    </location>
</feature>
<keyword evidence="9 15" id="KW-0547">Nucleotide-binding</keyword>
<dbReference type="InterPro" id="IPR017441">
    <property type="entry name" value="Protein_kinase_ATP_BS"/>
</dbReference>
<comment type="caution">
    <text evidence="21">The sequence shown here is derived from an EMBL/GenBank/DDBJ whole genome shotgun (WGS) entry which is preliminary data.</text>
</comment>
<evidence type="ECO:0000256" key="9">
    <source>
        <dbReference type="ARBA" id="ARBA00022741"/>
    </source>
</evidence>
<feature type="coiled-coil region" evidence="16">
    <location>
        <begin position="421"/>
        <end position="679"/>
    </location>
</feature>
<dbReference type="GO" id="GO:0048598">
    <property type="term" value="P:embryonic morphogenesis"/>
    <property type="evidence" value="ECO:0007669"/>
    <property type="project" value="TreeGrafter"/>
</dbReference>